<keyword evidence="1" id="KW-0472">Membrane</keyword>
<feature type="transmembrane region" description="Helical" evidence="1">
    <location>
        <begin position="33"/>
        <end position="52"/>
    </location>
</feature>
<evidence type="ECO:0000256" key="1">
    <source>
        <dbReference type="SAM" id="Phobius"/>
    </source>
</evidence>
<reference evidence="3" key="1">
    <citation type="submission" date="2016-10" db="EMBL/GenBank/DDBJ databases">
        <authorList>
            <person name="Varghese N."/>
            <person name="Submissions S."/>
        </authorList>
    </citation>
    <scope>NUCLEOTIDE SEQUENCE [LARGE SCALE GENOMIC DNA]</scope>
    <source>
        <strain evidence="3">CGMCC 4.6825</strain>
    </source>
</reference>
<sequence>MMLWGKRVGVAMAYGALTGAVSRLWEDTWSDSLTFGISMAVLMLGVAVAMDIRKRAGKD</sequence>
<gene>
    <name evidence="2" type="ORF">SAMN05421870_102206</name>
</gene>
<dbReference type="Proteomes" id="UP000182841">
    <property type="component" value="Unassembled WGS sequence"/>
</dbReference>
<organism evidence="2 3">
    <name type="scientific">Streptomyces qinglanensis</name>
    <dbReference type="NCBI Taxonomy" id="943816"/>
    <lineage>
        <taxon>Bacteria</taxon>
        <taxon>Bacillati</taxon>
        <taxon>Actinomycetota</taxon>
        <taxon>Actinomycetes</taxon>
        <taxon>Kitasatosporales</taxon>
        <taxon>Streptomycetaceae</taxon>
        <taxon>Streptomyces</taxon>
    </lineage>
</organism>
<dbReference type="AlphaFoldDB" id="A0A1H9PRR5"/>
<evidence type="ECO:0000313" key="2">
    <source>
        <dbReference type="EMBL" id="SER50882.1"/>
    </source>
</evidence>
<proteinExistence type="predicted"/>
<keyword evidence="1" id="KW-0812">Transmembrane</keyword>
<keyword evidence="3" id="KW-1185">Reference proteome</keyword>
<evidence type="ECO:0000313" key="3">
    <source>
        <dbReference type="Proteomes" id="UP000182841"/>
    </source>
</evidence>
<name>A0A1H9PRR5_9ACTN</name>
<protein>
    <submittedName>
        <fullName evidence="2">Uncharacterized protein</fullName>
    </submittedName>
</protein>
<keyword evidence="1" id="KW-1133">Transmembrane helix</keyword>
<dbReference type="EMBL" id="FOGO01000002">
    <property type="protein sequence ID" value="SER50882.1"/>
    <property type="molecule type" value="Genomic_DNA"/>
</dbReference>
<accession>A0A1H9PRR5</accession>